<feature type="coiled-coil region" evidence="1">
    <location>
        <begin position="387"/>
        <end position="428"/>
    </location>
</feature>
<comment type="caution">
    <text evidence="2">The sequence shown here is derived from an EMBL/GenBank/DDBJ whole genome shotgun (WGS) entry which is preliminary data.</text>
</comment>
<keyword evidence="1" id="KW-0175">Coiled coil</keyword>
<sequence>MEDILLLKQKLEFMQLELDDAKSREAQLKSMYDSMLRSFSYDSPRLTASSSVELKSAEEKYTQERLKIKVKYKEKIRNLEKKVEELKEINSNLDQKLSEQEENFNISKNILEKEISILKEQKREVDYKMNEATESLTRIIERKNENINKLKDELEEVKREAAEEISRMTEGTNKSILELKAIYEQEKPMRRSLDDSVTYEKLKYEFQSLQEIIKNLENSEYNLKDQLRYKDEQIEKITRKLRYKASEDSKDPEITNLMKIKESLSEKLIDKEIEISKLKKTIGDLKLEITYGACKPPIYSPKTLRSMTFINKSDSPSPEPSFFEKQEEYKQLKQYERMINQCSVMECDNCGKTFQTNIFYDHILNCQLENSLSKSQNFADRNSIEKVQDLEKQIEILKLALGKLKNQRDKAKIESEKLLMQLKQVKLEWALSEESIDEKVMEIKKELKNAVEILYRIRRSVNLTPDMAFEVDLSLQNTDRFFGGRLTKSFAGPPRLFNY</sequence>
<organism evidence="2 3">
    <name type="scientific">Stentor coeruleus</name>
    <dbReference type="NCBI Taxonomy" id="5963"/>
    <lineage>
        <taxon>Eukaryota</taxon>
        <taxon>Sar</taxon>
        <taxon>Alveolata</taxon>
        <taxon>Ciliophora</taxon>
        <taxon>Postciliodesmatophora</taxon>
        <taxon>Heterotrichea</taxon>
        <taxon>Heterotrichida</taxon>
        <taxon>Stentoridae</taxon>
        <taxon>Stentor</taxon>
    </lineage>
</organism>
<feature type="coiled-coil region" evidence="1">
    <location>
        <begin position="199"/>
        <end position="226"/>
    </location>
</feature>
<evidence type="ECO:0000313" key="2">
    <source>
        <dbReference type="EMBL" id="OMJ94338.1"/>
    </source>
</evidence>
<keyword evidence="3" id="KW-1185">Reference proteome</keyword>
<feature type="coiled-coil region" evidence="1">
    <location>
        <begin position="4"/>
        <end position="31"/>
    </location>
</feature>
<gene>
    <name evidence="2" type="ORF">SteCoe_2540</name>
</gene>
<dbReference type="EMBL" id="MPUH01000028">
    <property type="protein sequence ID" value="OMJ94338.1"/>
    <property type="molecule type" value="Genomic_DNA"/>
</dbReference>
<feature type="coiled-coil region" evidence="1">
    <location>
        <begin position="69"/>
        <end position="103"/>
    </location>
</feature>
<proteinExistence type="predicted"/>
<dbReference type="Proteomes" id="UP000187209">
    <property type="component" value="Unassembled WGS sequence"/>
</dbReference>
<name>A0A1R2CZA0_9CILI</name>
<protein>
    <submittedName>
        <fullName evidence="2">Uncharacterized protein</fullName>
    </submittedName>
</protein>
<evidence type="ECO:0000313" key="3">
    <source>
        <dbReference type="Proteomes" id="UP000187209"/>
    </source>
</evidence>
<evidence type="ECO:0000256" key="1">
    <source>
        <dbReference type="SAM" id="Coils"/>
    </source>
</evidence>
<dbReference type="AlphaFoldDB" id="A0A1R2CZA0"/>
<dbReference type="OrthoDB" id="313592at2759"/>
<accession>A0A1R2CZA0</accession>
<reference evidence="2 3" key="1">
    <citation type="submission" date="2016-11" db="EMBL/GenBank/DDBJ databases">
        <title>The macronuclear genome of Stentor coeruleus: a giant cell with tiny introns.</title>
        <authorList>
            <person name="Slabodnick M."/>
            <person name="Ruby J.G."/>
            <person name="Reiff S.B."/>
            <person name="Swart E.C."/>
            <person name="Gosai S."/>
            <person name="Prabakaran S."/>
            <person name="Witkowska E."/>
            <person name="Larue G.E."/>
            <person name="Fisher S."/>
            <person name="Freeman R.M."/>
            <person name="Gunawardena J."/>
            <person name="Chu W."/>
            <person name="Stover N.A."/>
            <person name="Gregory B.D."/>
            <person name="Nowacki M."/>
            <person name="Derisi J."/>
            <person name="Roy S.W."/>
            <person name="Marshall W.F."/>
            <person name="Sood P."/>
        </authorList>
    </citation>
    <scope>NUCLEOTIDE SEQUENCE [LARGE SCALE GENOMIC DNA]</scope>
    <source>
        <strain evidence="2">WM001</strain>
    </source>
</reference>
<feature type="coiled-coil region" evidence="1">
    <location>
        <begin position="133"/>
        <end position="171"/>
    </location>
</feature>
<feature type="coiled-coil region" evidence="1">
    <location>
        <begin position="261"/>
        <end position="288"/>
    </location>
</feature>